<sequence>MDQTKSCQECRHSITERGYKCADCSTFLRKEVFYCQRCFTSTEHETLQHDTISVDYTQTTNTQLINSIIAFENLHLATTTDELKLFPHDDQDSAIWKRNNFSEISYILPKEIPFKNVIPFVCDYLRMNNSLKYLIDKLNLKLCSTDVIILILKYTSFDIRLLIIEQLCIFQRAIPIYFGVPSLENFSMKYYFLMQEMSHILLPYKYQKTPFILSFGTQSCKGKTLLLNTILKTNFDCHYKAEFNFEVASTYYHHQLIQVLLGHQYDTDRGKDNEITRAYQCHVLDLHGTHDWKQMPSFFIEFMSVIIIHMDILDAKHIDSLLWPTVVLNQTATYIICIHGEISDSDIEEHFRPQILKHFGLNKKNVHMLRAKAILHENNKILQTGVLVLLKQASNPTNSLLNVSEQLIQLHNINLSTSIDTLSKSRQLLDEFDSILNMLSSDDPALDLFPLSRLRELSEKANLSSVGEQQKNQLTQKLYDHGLDHANTLLTKLAELVIEDNNDIVLFEKAILLWNTTLWHRKRQEVQRSPTSILQQLEMSKERFLREFQERSMEYTDRNGRLCSFKDTIQMKTALIKIYQHSFRSQEYIEIINATSSTIYPKIFHETFSNIAEDLKEHFVIGIIGEQSGGKSFLVNKVFGTKIAESKFKCTTGILATRVNVTGHESVKNIVILDTEGLLDQSKKDAEAQIFDRKMVLAVMARSHVVMINITRNVNKTMQQILEIVFYGLNKLQITNKPKMIFLFRDQDPKSMGEAGQRNHVSEVMNDINTSCNKVSLDVQKVINGFDIHEFPSPFVDLLVGDREISFFSNSFCQKALSLRLKIIDQLANLTPFNSFDEWLATTLDLWQQINHNSNLFDYESLVHLTLERELEMFSNRVLTEANREMREMVDSLTINARNRSDDNSILHEIERKLIDTKTKLANDLLSNQLINEKKRLMQKHNLQAFPEALFESTKLRIESSLNLYKADHHMAATRQFQQDEFQKRLSEIPKQLSIKIRDIQSVVENTAQFEELFNNTSGVLLAEFINLLENDVRKQSIPLNNTLIQNFLKQNQIDQVGVTYVKKHINDSSLTDIVRKVILRENLSPVEEQSLIPATQQTASSAIAIASTFFGSQHGSGILRSFASFLYHKLFSNKQSNNNVELQIEKMLSFLKVEYTVLQNSPYYDSNMLPIPELANDCVQHIRNAIEKSNIQWQEMKNIWYTCYGIMLNIFCDEHYNYINKKLISEFEQEISRTKEEVRQNIVNASTAEEHGQAVMKQIWTIIQNDTQKQFQNQFERFFVTWDEYSPSIVSENCVNQLFRSINYQLMLNYIRNPTTFITEWLRSEFNKTYQNKLNQTIHDLSLHLEETKRKFDRMVLSWAAAIQANPLETTVSQLTNSLKEFLSKGEHKGNNISLTELTGGFPILDSSIIRTVPETADKHRLLKAIQLACSALSADDADYVKQTTKKLIINEQYANRLFDRFYNKAKGCGTPCPYCKQICDNDNPTHTEHRTEHHLFWVFGGYRARDTEKPSLICCTSNEAFKRNVQILREKDTYLPFPDHLKQFNPTWNIINKMTPLQDFLLKAYIALEEELAQYYKFNGRADMETRKKFLRSTVTAHCYALLVGIDYENTPNSLHGIPSNDVACIKQQLEISSIASPENLHVLKNNQATKGSILNKFNTIVNNMDQRSTFIFYFSGHGGRTVTSGSYLLASDNQMLTTRELAAVFDRAMTTKIIIILDSCYSGGMSNAFRFDSNNFKQGIHILCSSSETQVSYQSVSDGNGFFTKHLIKGLKGEFSCQTNNCNECTTRTENLQRAVIRKVTSTELASYLNHAISGRQNFAYSVINGSDFDISFLN</sequence>
<dbReference type="EMBL" id="CAJNXB010003096">
    <property type="protein sequence ID" value="CAF3294844.1"/>
    <property type="molecule type" value="Genomic_DNA"/>
</dbReference>
<dbReference type="GO" id="GO:0004197">
    <property type="term" value="F:cysteine-type endopeptidase activity"/>
    <property type="evidence" value="ECO:0007669"/>
    <property type="project" value="InterPro"/>
</dbReference>
<dbReference type="GO" id="GO:0006508">
    <property type="term" value="P:proteolysis"/>
    <property type="evidence" value="ECO:0007669"/>
    <property type="project" value="InterPro"/>
</dbReference>
<evidence type="ECO:0000313" key="10">
    <source>
        <dbReference type="Proteomes" id="UP000663873"/>
    </source>
</evidence>
<comment type="caution">
    <text evidence="4">The sequence shown here is derived from an EMBL/GenBank/DDBJ whole genome shotgun (WGS) entry which is preliminary data.</text>
</comment>
<feature type="domain" description="Peptidase C14 caspase" evidence="1">
    <location>
        <begin position="1602"/>
        <end position="1778"/>
    </location>
</feature>
<dbReference type="InterPro" id="IPR029030">
    <property type="entry name" value="Caspase-like_dom_sf"/>
</dbReference>
<proteinExistence type="predicted"/>
<dbReference type="Proteomes" id="UP000663825">
    <property type="component" value="Unassembled WGS sequence"/>
</dbReference>
<evidence type="ECO:0000313" key="4">
    <source>
        <dbReference type="EMBL" id="CAF3465674.1"/>
    </source>
</evidence>
<evidence type="ECO:0000313" key="9">
    <source>
        <dbReference type="Proteomes" id="UP000663872"/>
    </source>
</evidence>
<dbReference type="GO" id="GO:0005525">
    <property type="term" value="F:GTP binding"/>
    <property type="evidence" value="ECO:0007669"/>
    <property type="project" value="InterPro"/>
</dbReference>
<protein>
    <submittedName>
        <fullName evidence="4">Uncharacterized protein</fullName>
    </submittedName>
</protein>
<dbReference type="EMBL" id="CAJNYT010002348">
    <property type="protein sequence ID" value="CAF3465674.1"/>
    <property type="molecule type" value="Genomic_DNA"/>
</dbReference>
<dbReference type="EMBL" id="CAJOBR010001970">
    <property type="protein sequence ID" value="CAF4648361.1"/>
    <property type="molecule type" value="Genomic_DNA"/>
</dbReference>
<dbReference type="SUPFAM" id="SSF52129">
    <property type="entry name" value="Caspase-like"/>
    <property type="match status" value="1"/>
</dbReference>
<dbReference type="Proteomes" id="UP000663851">
    <property type="component" value="Unassembled WGS sequence"/>
</dbReference>
<gene>
    <name evidence="4" type="ORF">GRG538_LOCUS15274</name>
    <name evidence="7" type="ORF">HFQ381_LOCUS23355</name>
    <name evidence="5" type="ORF">LUA448_LOCUS30391</name>
    <name evidence="8" type="ORF">QYT958_LOCUS14641</name>
    <name evidence="3" type="ORF">TIS948_LOCUS17823</name>
    <name evidence="6" type="ORF">UJA718_LOCUS13705</name>
</gene>
<evidence type="ECO:0000313" key="7">
    <source>
        <dbReference type="EMBL" id="CAF4443980.1"/>
    </source>
</evidence>
<dbReference type="Proteomes" id="UP000663873">
    <property type="component" value="Unassembled WGS sequence"/>
</dbReference>
<evidence type="ECO:0000313" key="3">
    <source>
        <dbReference type="EMBL" id="CAF3294844.1"/>
    </source>
</evidence>
<evidence type="ECO:0000313" key="8">
    <source>
        <dbReference type="EMBL" id="CAF4648361.1"/>
    </source>
</evidence>
<dbReference type="InterPro" id="IPR027417">
    <property type="entry name" value="P-loop_NTPase"/>
</dbReference>
<dbReference type="OrthoDB" id="10016521at2759"/>
<dbReference type="Pfam" id="PF00656">
    <property type="entry name" value="Peptidase_C14"/>
    <property type="match status" value="1"/>
</dbReference>
<dbReference type="InterPro" id="IPR011600">
    <property type="entry name" value="Pept_C14_caspase"/>
</dbReference>
<dbReference type="EMBL" id="CAJOBO010002311">
    <property type="protein sequence ID" value="CAF4443980.1"/>
    <property type="molecule type" value="Genomic_DNA"/>
</dbReference>
<keyword evidence="10" id="KW-1185">Reference proteome</keyword>
<evidence type="ECO:0000259" key="2">
    <source>
        <dbReference type="Pfam" id="PF25683"/>
    </source>
</evidence>
<dbReference type="Gene3D" id="3.40.50.1460">
    <property type="match status" value="1"/>
</dbReference>
<feature type="domain" description="VLIG-type G" evidence="2">
    <location>
        <begin position="589"/>
        <end position="771"/>
    </location>
</feature>
<dbReference type="Gene3D" id="3.40.50.300">
    <property type="entry name" value="P-loop containing nucleotide triphosphate hydrolases"/>
    <property type="match status" value="1"/>
</dbReference>
<dbReference type="Proteomes" id="UP000663848">
    <property type="component" value="Unassembled WGS sequence"/>
</dbReference>
<dbReference type="Pfam" id="PF25683">
    <property type="entry name" value="URGCP_GTPase"/>
    <property type="match status" value="1"/>
</dbReference>
<organism evidence="4 9">
    <name type="scientific">Rotaria socialis</name>
    <dbReference type="NCBI Taxonomy" id="392032"/>
    <lineage>
        <taxon>Eukaryota</taxon>
        <taxon>Metazoa</taxon>
        <taxon>Spiralia</taxon>
        <taxon>Gnathifera</taxon>
        <taxon>Rotifera</taxon>
        <taxon>Eurotatoria</taxon>
        <taxon>Bdelloidea</taxon>
        <taxon>Philodinida</taxon>
        <taxon>Philodinidae</taxon>
        <taxon>Rotaria</taxon>
    </lineage>
</organism>
<evidence type="ECO:0000259" key="1">
    <source>
        <dbReference type="Pfam" id="PF00656"/>
    </source>
</evidence>
<dbReference type="EMBL" id="CAJOBP010001876">
    <property type="protein sequence ID" value="CAF4318492.1"/>
    <property type="molecule type" value="Genomic_DNA"/>
</dbReference>
<evidence type="ECO:0000313" key="5">
    <source>
        <dbReference type="EMBL" id="CAF3600173.1"/>
    </source>
</evidence>
<dbReference type="InterPro" id="IPR030383">
    <property type="entry name" value="G_VLIG_dom"/>
</dbReference>
<dbReference type="PANTHER" id="PTHR14819">
    <property type="entry name" value="GTP-BINDING"/>
    <property type="match status" value="1"/>
</dbReference>
<dbReference type="EMBL" id="CAJNYD010004422">
    <property type="protein sequence ID" value="CAF3600173.1"/>
    <property type="molecule type" value="Genomic_DNA"/>
</dbReference>
<dbReference type="InterPro" id="IPR052986">
    <property type="entry name" value="VLIG_GTPase"/>
</dbReference>
<accession>A0A818EW34</accession>
<dbReference type="Proteomes" id="UP000663833">
    <property type="component" value="Unassembled WGS sequence"/>
</dbReference>
<dbReference type="PANTHER" id="PTHR14819:SF25">
    <property type="entry name" value="CHROMOSOME UNDETERMINED SCAFFOLD_52, WHOLE GENOME SHOTGUN SEQUENCE"/>
    <property type="match status" value="1"/>
</dbReference>
<reference evidence="4" key="1">
    <citation type="submission" date="2021-02" db="EMBL/GenBank/DDBJ databases">
        <authorList>
            <person name="Nowell W R."/>
        </authorList>
    </citation>
    <scope>NUCLEOTIDE SEQUENCE</scope>
</reference>
<name>A0A818EW34_9BILA</name>
<dbReference type="Proteomes" id="UP000663872">
    <property type="component" value="Unassembled WGS sequence"/>
</dbReference>
<dbReference type="SUPFAM" id="SSF52540">
    <property type="entry name" value="P-loop containing nucleoside triphosphate hydrolases"/>
    <property type="match status" value="1"/>
</dbReference>
<evidence type="ECO:0000313" key="6">
    <source>
        <dbReference type="EMBL" id="CAF4318492.1"/>
    </source>
</evidence>